<dbReference type="RefSeq" id="WP_311362716.1">
    <property type="nucleotide sequence ID" value="NZ_JAVRIE010000007.1"/>
</dbReference>
<evidence type="ECO:0000313" key="2">
    <source>
        <dbReference type="EMBL" id="MDT0583942.1"/>
    </source>
</evidence>
<dbReference type="AlphaFoldDB" id="A0AAW8R682"/>
<keyword evidence="1" id="KW-0472">Membrane</keyword>
<proteinExistence type="predicted"/>
<comment type="caution">
    <text evidence="2">The sequence shown here is derived from an EMBL/GenBank/DDBJ whole genome shotgun (WGS) entry which is preliminary data.</text>
</comment>
<feature type="transmembrane region" description="Helical" evidence="1">
    <location>
        <begin position="20"/>
        <end position="37"/>
    </location>
</feature>
<keyword evidence="3" id="KW-1185">Reference proteome</keyword>
<gene>
    <name evidence="2" type="ORF">RM544_15425</name>
</gene>
<evidence type="ECO:0000313" key="3">
    <source>
        <dbReference type="Proteomes" id="UP001249020"/>
    </source>
</evidence>
<dbReference type="Proteomes" id="UP001249020">
    <property type="component" value="Unassembled WGS sequence"/>
</dbReference>
<organism evidence="2 3">
    <name type="scientific">Brumicola blandensis</name>
    <dbReference type="NCBI Taxonomy" id="3075611"/>
    <lineage>
        <taxon>Bacteria</taxon>
        <taxon>Pseudomonadati</taxon>
        <taxon>Pseudomonadota</taxon>
        <taxon>Gammaproteobacteria</taxon>
        <taxon>Alteromonadales</taxon>
        <taxon>Alteromonadaceae</taxon>
        <taxon>Brumicola</taxon>
    </lineage>
</organism>
<name>A0AAW8R682_9ALTE</name>
<protein>
    <submittedName>
        <fullName evidence="2">Uncharacterized protein</fullName>
    </submittedName>
</protein>
<keyword evidence="1" id="KW-1133">Transmembrane helix</keyword>
<keyword evidence="1" id="KW-0812">Transmembrane</keyword>
<dbReference type="EMBL" id="JAVRIE010000007">
    <property type="protein sequence ID" value="MDT0583942.1"/>
    <property type="molecule type" value="Genomic_DNA"/>
</dbReference>
<reference evidence="2 3" key="1">
    <citation type="submission" date="2023-09" db="EMBL/GenBank/DDBJ databases">
        <authorList>
            <person name="Rey-Velasco X."/>
        </authorList>
    </citation>
    <scope>NUCLEOTIDE SEQUENCE [LARGE SCALE GENOMIC DNA]</scope>
    <source>
        <strain evidence="2 3">W409</strain>
    </source>
</reference>
<sequence length="153" mass="17389">MTLLPPWFASVVTSPYLKQLTLWGLGFAGVFFSVWLWRGLSKRTPIHLKCWFELADGVLTILQHPRVSPGSDRSDGQIYRDLASQYRILPSSRVSPWLLFLKLQLIDKESTMSGSRVTSVKDVVLLPSSVSKRTYRALACCIFRSQQKDKVSK</sequence>
<evidence type="ECO:0000256" key="1">
    <source>
        <dbReference type="SAM" id="Phobius"/>
    </source>
</evidence>
<accession>A0AAW8R682</accession>